<comment type="caution">
    <text evidence="3">The sequence shown here is derived from an EMBL/GenBank/DDBJ whole genome shotgun (WGS) entry which is preliminary data.</text>
</comment>
<dbReference type="AlphaFoldDB" id="A0A2P6S968"/>
<dbReference type="EMBL" id="PDCK01000039">
    <property type="protein sequence ID" value="PRQ55243.1"/>
    <property type="molecule type" value="Genomic_DNA"/>
</dbReference>
<dbReference type="SUPFAM" id="SSF52058">
    <property type="entry name" value="L domain-like"/>
    <property type="match status" value="1"/>
</dbReference>
<proteinExistence type="predicted"/>
<accession>A0A2P6S968</accession>
<evidence type="ECO:0000256" key="1">
    <source>
        <dbReference type="ARBA" id="ARBA00022821"/>
    </source>
</evidence>
<evidence type="ECO:0000259" key="2">
    <source>
        <dbReference type="Pfam" id="PF23286"/>
    </source>
</evidence>
<dbReference type="PANTHER" id="PTHR16083">
    <property type="entry name" value="LEUCINE RICH REPEAT CONTAINING PROTEIN"/>
    <property type="match status" value="1"/>
</dbReference>
<feature type="domain" description="Disease resistance protein RPS4B/Roq1-like leucine-rich repeats" evidence="2">
    <location>
        <begin position="2"/>
        <end position="87"/>
    </location>
</feature>
<dbReference type="PANTHER" id="PTHR16083:SF25">
    <property type="entry name" value="C-JID DOMAIN-CONTAINING PROTEIN"/>
    <property type="match status" value="1"/>
</dbReference>
<gene>
    <name evidence="3" type="ORF">RchiOBHm_Chr1g0322431</name>
</gene>
<name>A0A2P6S968_ROSCH</name>
<evidence type="ECO:0000313" key="4">
    <source>
        <dbReference type="Proteomes" id="UP000238479"/>
    </source>
</evidence>
<dbReference type="Proteomes" id="UP000238479">
    <property type="component" value="Chromosome 1"/>
</dbReference>
<dbReference type="InterPro" id="IPR058546">
    <property type="entry name" value="RPS4B/Roq1-like_LRR"/>
</dbReference>
<dbReference type="Gene3D" id="3.80.10.10">
    <property type="entry name" value="Ribonuclease Inhibitor"/>
    <property type="match status" value="1"/>
</dbReference>
<evidence type="ECO:0000313" key="3">
    <source>
        <dbReference type="EMBL" id="PRQ55243.1"/>
    </source>
</evidence>
<keyword evidence="1" id="KW-0611">Plant defense</keyword>
<dbReference type="Pfam" id="PF23286">
    <property type="entry name" value="LRR_13"/>
    <property type="match status" value="1"/>
</dbReference>
<sequence length="158" mass="17700">MESLETLILSNCSKVKKIPEFVGNMERLLVLCLDATAIEELPISIERLTGLVTLNLCNCRNLVCLPSTINKLKSVENLNLSGCLKLGKHQVNVGEMDCFEDTDVNSGSAIEISSTHDHRKYVRFSIFHGCKVVWRSLNKFLPSGLEHLPTNLVTFPLW</sequence>
<organism evidence="3 4">
    <name type="scientific">Rosa chinensis</name>
    <name type="common">China rose</name>
    <dbReference type="NCBI Taxonomy" id="74649"/>
    <lineage>
        <taxon>Eukaryota</taxon>
        <taxon>Viridiplantae</taxon>
        <taxon>Streptophyta</taxon>
        <taxon>Embryophyta</taxon>
        <taxon>Tracheophyta</taxon>
        <taxon>Spermatophyta</taxon>
        <taxon>Magnoliopsida</taxon>
        <taxon>eudicotyledons</taxon>
        <taxon>Gunneridae</taxon>
        <taxon>Pentapetalae</taxon>
        <taxon>rosids</taxon>
        <taxon>fabids</taxon>
        <taxon>Rosales</taxon>
        <taxon>Rosaceae</taxon>
        <taxon>Rosoideae</taxon>
        <taxon>Rosoideae incertae sedis</taxon>
        <taxon>Rosa</taxon>
    </lineage>
</organism>
<dbReference type="Gramene" id="PRQ55243">
    <property type="protein sequence ID" value="PRQ55243"/>
    <property type="gene ID" value="RchiOBHm_Chr1g0322431"/>
</dbReference>
<protein>
    <submittedName>
        <fullName evidence="3">Putative leucine-rich repeat domain, L domain-containing protein</fullName>
    </submittedName>
</protein>
<keyword evidence="4" id="KW-1185">Reference proteome</keyword>
<reference evidence="3 4" key="1">
    <citation type="journal article" date="2018" name="Nat. Genet.">
        <title>The Rosa genome provides new insights in the design of modern roses.</title>
        <authorList>
            <person name="Bendahmane M."/>
        </authorList>
    </citation>
    <scope>NUCLEOTIDE SEQUENCE [LARGE SCALE GENOMIC DNA]</scope>
    <source>
        <strain evidence="4">cv. Old Blush</strain>
    </source>
</reference>
<dbReference type="InterPro" id="IPR032675">
    <property type="entry name" value="LRR_dom_sf"/>
</dbReference>